<accession>A0A1W1VMT2</accession>
<dbReference type="STRING" id="656914.SAMN00017405_0174"/>
<keyword evidence="4 7" id="KW-0132">Cell division</keyword>
<evidence type="ECO:0000256" key="1">
    <source>
        <dbReference type="ARBA" id="ARBA00004496"/>
    </source>
</evidence>
<dbReference type="GO" id="GO:0051301">
    <property type="term" value="P:cell division"/>
    <property type="evidence" value="ECO:0007669"/>
    <property type="project" value="UniProtKB-KW"/>
</dbReference>
<keyword evidence="8" id="KW-1185">Reference proteome</keyword>
<sequence length="163" mass="19096">MLTPLDIHNKEFKRSLRGYDVDEVDEFLDEVIKDYEKTYKDNLDLKDKIEKTQGDINRYKDLEETLHNTLVLAQKTAEEVRINAHKEAELIIQKAQKDAENIISGANQKIIDIKVEYKQFQNNVQQFKAQFKSFLLTQLELVEEEKAKESEMYGENIVLSNAE</sequence>
<dbReference type="NCBIfam" id="TIGR03544">
    <property type="entry name" value="DivI1A_domain"/>
    <property type="match status" value="1"/>
</dbReference>
<evidence type="ECO:0000256" key="6">
    <source>
        <dbReference type="ARBA" id="ARBA00023306"/>
    </source>
</evidence>
<dbReference type="PANTHER" id="PTHR35794:SF2">
    <property type="entry name" value="CELL DIVISION PROTEIN DIVIVA"/>
    <property type="match status" value="1"/>
</dbReference>
<evidence type="ECO:0000313" key="8">
    <source>
        <dbReference type="Proteomes" id="UP000192731"/>
    </source>
</evidence>
<keyword evidence="3" id="KW-0963">Cytoplasm</keyword>
<keyword evidence="5" id="KW-0175">Coiled coil</keyword>
<protein>
    <submittedName>
        <fullName evidence="7">Cell division initiation protein</fullName>
    </submittedName>
</protein>
<dbReference type="Pfam" id="PF05103">
    <property type="entry name" value="DivIVA"/>
    <property type="match status" value="1"/>
</dbReference>
<gene>
    <name evidence="7" type="ORF">SAMN00017405_0174</name>
</gene>
<comment type="subcellular location">
    <subcellularLocation>
        <location evidence="1">Cytoplasm</location>
    </subcellularLocation>
</comment>
<dbReference type="Proteomes" id="UP000192731">
    <property type="component" value="Unassembled WGS sequence"/>
</dbReference>
<keyword evidence="6" id="KW-0131">Cell cycle</keyword>
<proteinExistence type="inferred from homology"/>
<dbReference type="InterPro" id="IPR007793">
    <property type="entry name" value="DivIVA_fam"/>
</dbReference>
<organism evidence="7 8">
    <name type="scientific">Desulfonispora thiosulfatigenes DSM 11270</name>
    <dbReference type="NCBI Taxonomy" id="656914"/>
    <lineage>
        <taxon>Bacteria</taxon>
        <taxon>Bacillati</taxon>
        <taxon>Bacillota</taxon>
        <taxon>Clostridia</taxon>
        <taxon>Eubacteriales</taxon>
        <taxon>Peptococcaceae</taxon>
        <taxon>Desulfonispora</taxon>
    </lineage>
</organism>
<reference evidence="7 8" key="1">
    <citation type="submission" date="2017-04" db="EMBL/GenBank/DDBJ databases">
        <authorList>
            <person name="Afonso C.L."/>
            <person name="Miller P.J."/>
            <person name="Scott M.A."/>
            <person name="Spackman E."/>
            <person name="Goraichik I."/>
            <person name="Dimitrov K.M."/>
            <person name="Suarez D.L."/>
            <person name="Swayne D.E."/>
        </authorList>
    </citation>
    <scope>NUCLEOTIDE SEQUENCE [LARGE SCALE GENOMIC DNA]</scope>
    <source>
        <strain evidence="7 8">DSM 11270</strain>
    </source>
</reference>
<comment type="similarity">
    <text evidence="2">Belongs to the DivIVA family.</text>
</comment>
<evidence type="ECO:0000256" key="2">
    <source>
        <dbReference type="ARBA" id="ARBA00009008"/>
    </source>
</evidence>
<name>A0A1W1VMT2_DESTI</name>
<dbReference type="GO" id="GO:0005737">
    <property type="term" value="C:cytoplasm"/>
    <property type="evidence" value="ECO:0007669"/>
    <property type="project" value="UniProtKB-SubCell"/>
</dbReference>
<dbReference type="InterPro" id="IPR019933">
    <property type="entry name" value="DivIVA_domain"/>
</dbReference>
<dbReference type="AlphaFoldDB" id="A0A1W1VMT2"/>
<dbReference type="RefSeq" id="WP_084053996.1">
    <property type="nucleotide sequence ID" value="NZ_FWWT01000022.1"/>
</dbReference>
<evidence type="ECO:0000256" key="3">
    <source>
        <dbReference type="ARBA" id="ARBA00022490"/>
    </source>
</evidence>
<evidence type="ECO:0000256" key="5">
    <source>
        <dbReference type="ARBA" id="ARBA00023054"/>
    </source>
</evidence>
<evidence type="ECO:0000256" key="4">
    <source>
        <dbReference type="ARBA" id="ARBA00022618"/>
    </source>
</evidence>
<dbReference type="Gene3D" id="6.10.250.660">
    <property type="match status" value="1"/>
</dbReference>
<dbReference type="PANTHER" id="PTHR35794">
    <property type="entry name" value="CELL DIVISION PROTEIN DIVIVA"/>
    <property type="match status" value="1"/>
</dbReference>
<evidence type="ECO:0000313" key="7">
    <source>
        <dbReference type="EMBL" id="SMB94264.1"/>
    </source>
</evidence>
<dbReference type="EMBL" id="FWWT01000022">
    <property type="protein sequence ID" value="SMB94264.1"/>
    <property type="molecule type" value="Genomic_DNA"/>
</dbReference>
<dbReference type="OrthoDB" id="9815492at2"/>